<protein>
    <submittedName>
        <fullName evidence="16">Cytochrome P450</fullName>
    </submittedName>
</protein>
<feature type="binding site" description="axial binding residue" evidence="13">
    <location>
        <position position="482"/>
    </location>
    <ligand>
        <name>heme</name>
        <dbReference type="ChEBI" id="CHEBI:30413"/>
    </ligand>
    <ligandPart>
        <name>Fe</name>
        <dbReference type="ChEBI" id="CHEBI:18248"/>
    </ligandPart>
</feature>
<dbReference type="SUPFAM" id="SSF48264">
    <property type="entry name" value="Cytochrome P450"/>
    <property type="match status" value="1"/>
</dbReference>
<dbReference type="PRINTS" id="PR00463">
    <property type="entry name" value="EP450I"/>
</dbReference>
<dbReference type="EMBL" id="ML180516">
    <property type="protein sequence ID" value="THU77200.1"/>
    <property type="molecule type" value="Genomic_DNA"/>
</dbReference>
<dbReference type="Gene3D" id="1.10.630.10">
    <property type="entry name" value="Cytochrome P450"/>
    <property type="match status" value="1"/>
</dbReference>
<proteinExistence type="inferred from homology"/>
<dbReference type="Proteomes" id="UP000297245">
    <property type="component" value="Unassembled WGS sequence"/>
</dbReference>
<evidence type="ECO:0000256" key="3">
    <source>
        <dbReference type="ARBA" id="ARBA00004721"/>
    </source>
</evidence>
<sequence length="548" mass="61912">MVPVLILISAMERTQLLVLVITLYLFGVLLTVLYSMVQKARSLRFLQGPPSPSFVLGHEFALSHQVQACELETEWTREYGAALRLAGCFREDILLIVDPQALHHILHVSGYRYRKPTYYQLGNKRLFGRGIVWAEGAVHQRHRKILNPAFSTSHLKQFTPLFERLTRHFIEKWDEELGSEDSKVFDVSKWFPRVTLDVIGESAFNFKFGALDDATNELSTALKNIFIDSRARTPTDILFQSWRLSVPVTVARYLRLQTSEDRRFATYLNTAKRYAKAVLEEGNNGDSSASGKDVLSVLARSNAEEDPKRRLDDDEFLSQMSTMILTGHETTAMTLTWLLYEFARHPEDQQKVREEIATARARNEGRPLTSNDWDSMAHFSAAIKECFRLYPISPVLVREATQDDVIPLLHPVLSPTGDSIAQIPVRKGQKIHVPIPAYNRLPSIFGEDADEWNPSRFNNLKSKVSVGPYSNLLTFGAGPRACIGWQFATMEIQTIAGSLLETYEFSLPPGGLDVLRVPAGTISPMIRGQLEKGIQMPVLVSRRKTGHL</sequence>
<dbReference type="PROSITE" id="PS00086">
    <property type="entry name" value="CYTOCHROME_P450"/>
    <property type="match status" value="1"/>
</dbReference>
<evidence type="ECO:0000256" key="7">
    <source>
        <dbReference type="ARBA" id="ARBA00022723"/>
    </source>
</evidence>
<evidence type="ECO:0000256" key="12">
    <source>
        <dbReference type="ARBA" id="ARBA00023136"/>
    </source>
</evidence>
<name>A0A4S8KNQ2_DENBC</name>
<dbReference type="AlphaFoldDB" id="A0A4S8KNQ2"/>
<keyword evidence="8 15" id="KW-1133">Transmembrane helix</keyword>
<feature type="transmembrane region" description="Helical" evidence="15">
    <location>
        <begin position="16"/>
        <end position="37"/>
    </location>
</feature>
<dbReference type="PANTHER" id="PTHR24305:SF166">
    <property type="entry name" value="CYTOCHROME P450 12A4, MITOCHONDRIAL-RELATED"/>
    <property type="match status" value="1"/>
</dbReference>
<keyword evidence="9 14" id="KW-0560">Oxidoreductase</keyword>
<evidence type="ECO:0000256" key="6">
    <source>
        <dbReference type="ARBA" id="ARBA00022692"/>
    </source>
</evidence>
<keyword evidence="7 13" id="KW-0479">Metal-binding</keyword>
<keyword evidence="12 15" id="KW-0472">Membrane</keyword>
<gene>
    <name evidence="16" type="ORF">K435DRAFT_974077</name>
</gene>
<dbReference type="OrthoDB" id="1470350at2759"/>
<comment type="cofactor">
    <cofactor evidence="1 13">
        <name>heme</name>
        <dbReference type="ChEBI" id="CHEBI:30413"/>
    </cofactor>
</comment>
<comment type="similarity">
    <text evidence="4 14">Belongs to the cytochrome P450 family.</text>
</comment>
<evidence type="ECO:0000256" key="11">
    <source>
        <dbReference type="ARBA" id="ARBA00023033"/>
    </source>
</evidence>
<evidence type="ECO:0000256" key="15">
    <source>
        <dbReference type="SAM" id="Phobius"/>
    </source>
</evidence>
<evidence type="ECO:0000256" key="9">
    <source>
        <dbReference type="ARBA" id="ARBA00023002"/>
    </source>
</evidence>
<reference evidence="16 17" key="1">
    <citation type="journal article" date="2019" name="Nat. Ecol. Evol.">
        <title>Megaphylogeny resolves global patterns of mushroom evolution.</title>
        <authorList>
            <person name="Varga T."/>
            <person name="Krizsan K."/>
            <person name="Foldi C."/>
            <person name="Dima B."/>
            <person name="Sanchez-Garcia M."/>
            <person name="Sanchez-Ramirez S."/>
            <person name="Szollosi G.J."/>
            <person name="Szarkandi J.G."/>
            <person name="Papp V."/>
            <person name="Albert L."/>
            <person name="Andreopoulos W."/>
            <person name="Angelini C."/>
            <person name="Antonin V."/>
            <person name="Barry K.W."/>
            <person name="Bougher N.L."/>
            <person name="Buchanan P."/>
            <person name="Buyck B."/>
            <person name="Bense V."/>
            <person name="Catcheside P."/>
            <person name="Chovatia M."/>
            <person name="Cooper J."/>
            <person name="Damon W."/>
            <person name="Desjardin D."/>
            <person name="Finy P."/>
            <person name="Geml J."/>
            <person name="Haridas S."/>
            <person name="Hughes K."/>
            <person name="Justo A."/>
            <person name="Karasinski D."/>
            <person name="Kautmanova I."/>
            <person name="Kiss B."/>
            <person name="Kocsube S."/>
            <person name="Kotiranta H."/>
            <person name="LaButti K.M."/>
            <person name="Lechner B.E."/>
            <person name="Liimatainen K."/>
            <person name="Lipzen A."/>
            <person name="Lukacs Z."/>
            <person name="Mihaltcheva S."/>
            <person name="Morgado L.N."/>
            <person name="Niskanen T."/>
            <person name="Noordeloos M.E."/>
            <person name="Ohm R.A."/>
            <person name="Ortiz-Santana B."/>
            <person name="Ovrebo C."/>
            <person name="Racz N."/>
            <person name="Riley R."/>
            <person name="Savchenko A."/>
            <person name="Shiryaev A."/>
            <person name="Soop K."/>
            <person name="Spirin V."/>
            <person name="Szebenyi C."/>
            <person name="Tomsovsky M."/>
            <person name="Tulloss R.E."/>
            <person name="Uehling J."/>
            <person name="Grigoriev I.V."/>
            <person name="Vagvolgyi C."/>
            <person name="Papp T."/>
            <person name="Martin F.M."/>
            <person name="Miettinen O."/>
            <person name="Hibbett D.S."/>
            <person name="Nagy L.G."/>
        </authorList>
    </citation>
    <scope>NUCLEOTIDE SEQUENCE [LARGE SCALE GENOMIC DNA]</scope>
    <source>
        <strain evidence="16 17">CBS 962.96</strain>
    </source>
</reference>
<organism evidence="16 17">
    <name type="scientific">Dendrothele bispora (strain CBS 962.96)</name>
    <dbReference type="NCBI Taxonomy" id="1314807"/>
    <lineage>
        <taxon>Eukaryota</taxon>
        <taxon>Fungi</taxon>
        <taxon>Dikarya</taxon>
        <taxon>Basidiomycota</taxon>
        <taxon>Agaricomycotina</taxon>
        <taxon>Agaricomycetes</taxon>
        <taxon>Agaricomycetidae</taxon>
        <taxon>Agaricales</taxon>
        <taxon>Agaricales incertae sedis</taxon>
        <taxon>Dendrothele</taxon>
    </lineage>
</organism>
<dbReference type="InterPro" id="IPR050121">
    <property type="entry name" value="Cytochrome_P450_monoxygenase"/>
</dbReference>
<dbReference type="InterPro" id="IPR001128">
    <property type="entry name" value="Cyt_P450"/>
</dbReference>
<keyword evidence="10 13" id="KW-0408">Iron</keyword>
<evidence type="ECO:0000256" key="2">
    <source>
        <dbReference type="ARBA" id="ARBA00004370"/>
    </source>
</evidence>
<evidence type="ECO:0000256" key="5">
    <source>
        <dbReference type="ARBA" id="ARBA00022617"/>
    </source>
</evidence>
<evidence type="ECO:0000256" key="4">
    <source>
        <dbReference type="ARBA" id="ARBA00010617"/>
    </source>
</evidence>
<comment type="subcellular location">
    <subcellularLocation>
        <location evidence="2">Membrane</location>
    </subcellularLocation>
</comment>
<keyword evidence="17" id="KW-1185">Reference proteome</keyword>
<keyword evidence="11 14" id="KW-0503">Monooxygenase</keyword>
<dbReference type="InterPro" id="IPR036396">
    <property type="entry name" value="Cyt_P450_sf"/>
</dbReference>
<evidence type="ECO:0000256" key="10">
    <source>
        <dbReference type="ARBA" id="ARBA00023004"/>
    </source>
</evidence>
<evidence type="ECO:0000256" key="8">
    <source>
        <dbReference type="ARBA" id="ARBA00022989"/>
    </source>
</evidence>
<evidence type="ECO:0000256" key="13">
    <source>
        <dbReference type="PIRSR" id="PIRSR602401-1"/>
    </source>
</evidence>
<dbReference type="PANTHER" id="PTHR24305">
    <property type="entry name" value="CYTOCHROME P450"/>
    <property type="match status" value="1"/>
</dbReference>
<keyword evidence="5 13" id="KW-0349">Heme</keyword>
<comment type="pathway">
    <text evidence="3">Secondary metabolite biosynthesis; terpenoid biosynthesis.</text>
</comment>
<dbReference type="GO" id="GO:0016020">
    <property type="term" value="C:membrane"/>
    <property type="evidence" value="ECO:0007669"/>
    <property type="project" value="UniProtKB-SubCell"/>
</dbReference>
<dbReference type="GO" id="GO:0016705">
    <property type="term" value="F:oxidoreductase activity, acting on paired donors, with incorporation or reduction of molecular oxygen"/>
    <property type="evidence" value="ECO:0007669"/>
    <property type="project" value="InterPro"/>
</dbReference>
<evidence type="ECO:0000256" key="14">
    <source>
        <dbReference type="RuleBase" id="RU000461"/>
    </source>
</evidence>
<accession>A0A4S8KNQ2</accession>
<evidence type="ECO:0000313" key="17">
    <source>
        <dbReference type="Proteomes" id="UP000297245"/>
    </source>
</evidence>
<dbReference type="GO" id="GO:0004497">
    <property type="term" value="F:monooxygenase activity"/>
    <property type="evidence" value="ECO:0007669"/>
    <property type="project" value="UniProtKB-KW"/>
</dbReference>
<evidence type="ECO:0000313" key="16">
    <source>
        <dbReference type="EMBL" id="THU77200.1"/>
    </source>
</evidence>
<dbReference type="GO" id="GO:0005506">
    <property type="term" value="F:iron ion binding"/>
    <property type="evidence" value="ECO:0007669"/>
    <property type="project" value="InterPro"/>
</dbReference>
<keyword evidence="6 15" id="KW-0812">Transmembrane</keyword>
<evidence type="ECO:0000256" key="1">
    <source>
        <dbReference type="ARBA" id="ARBA00001971"/>
    </source>
</evidence>
<dbReference type="InterPro" id="IPR017972">
    <property type="entry name" value="Cyt_P450_CS"/>
</dbReference>
<dbReference type="PRINTS" id="PR00385">
    <property type="entry name" value="P450"/>
</dbReference>
<dbReference type="GO" id="GO:0020037">
    <property type="term" value="F:heme binding"/>
    <property type="evidence" value="ECO:0007669"/>
    <property type="project" value="InterPro"/>
</dbReference>
<dbReference type="Pfam" id="PF00067">
    <property type="entry name" value="p450"/>
    <property type="match status" value="1"/>
</dbReference>
<dbReference type="InterPro" id="IPR002401">
    <property type="entry name" value="Cyt_P450_E_grp-I"/>
</dbReference>